<sequence length="471" mass="50410">MKAAIHSHDQPGKARLRPQEPFARIAPLLKAALLLGVCGGFALATVLTITQSLPTMLGSWWVALVQAHGHLQLYGWSGLFVVGVSFHFLPRLRGTPIALPHLLPWFLGFLMSGLVLRALSQPLIALIDHPLWRVLLVVTGILEAGALLGFMAIFFRMSRNGPPFASRPAFVSIFPLLVLAFSALGLAGVSNLYNVIQASMGAGIVPTGGDELNITLGLLGFLLPVAFAMSARALPMYAGLSGFPPRTLRLLTVSYALGLFLLCLSFFQIPWQPALNALGMCCIGGTILMFIGVFLRLMLTRGQLPQHIKKLATEPTTVAQSYKTRVSDEGKAYGPFVALVASSYLWAMLGGILLLADGLSVLISGSVLVDIDIIRHSLTIGFISLLISGIAPRMLPGFSGKHIASASLVRATLWLGNIAALLRVGVLLLSPLASMVYPPTRTISELLFALSGPIGLIFATCLLINIWPTLR</sequence>
<accession>A0A402BF02</accession>
<comment type="caution">
    <text evidence="2">The sequence shown here is derived from an EMBL/GenBank/DDBJ whole genome shotgun (WGS) entry which is preliminary data.</text>
</comment>
<keyword evidence="3" id="KW-1185">Reference proteome</keyword>
<feature type="transmembrane region" description="Helical" evidence="1">
    <location>
        <begin position="277"/>
        <end position="299"/>
    </location>
</feature>
<feature type="transmembrane region" description="Helical" evidence="1">
    <location>
        <begin position="446"/>
        <end position="467"/>
    </location>
</feature>
<dbReference type="EMBL" id="BIFT01000002">
    <property type="protein sequence ID" value="GCE29909.1"/>
    <property type="molecule type" value="Genomic_DNA"/>
</dbReference>
<evidence type="ECO:0000313" key="3">
    <source>
        <dbReference type="Proteomes" id="UP000287171"/>
    </source>
</evidence>
<feature type="transmembrane region" description="Helical" evidence="1">
    <location>
        <begin position="102"/>
        <end position="119"/>
    </location>
</feature>
<feature type="transmembrane region" description="Helical" evidence="1">
    <location>
        <begin position="131"/>
        <end position="157"/>
    </location>
</feature>
<dbReference type="Gene3D" id="1.20.210.10">
    <property type="entry name" value="Cytochrome c oxidase-like, subunit I domain"/>
    <property type="match status" value="1"/>
</dbReference>
<dbReference type="RefSeq" id="WP_126630089.1">
    <property type="nucleotide sequence ID" value="NZ_BIFT01000002.1"/>
</dbReference>
<keyword evidence="1" id="KW-0812">Transmembrane</keyword>
<feature type="transmembrane region" description="Helical" evidence="1">
    <location>
        <begin position="412"/>
        <end position="434"/>
    </location>
</feature>
<reference evidence="3" key="1">
    <citation type="submission" date="2018-12" db="EMBL/GenBank/DDBJ databases">
        <title>Tengunoibacter tsumagoiensis gen. nov., sp. nov., Dictyobacter kobayashii sp. nov., D. alpinus sp. nov., and D. joshuensis sp. nov. and description of Dictyobacteraceae fam. nov. within the order Ktedonobacterales isolated from Tengu-no-mugimeshi.</title>
        <authorList>
            <person name="Wang C.M."/>
            <person name="Zheng Y."/>
            <person name="Sakai Y."/>
            <person name="Toyoda A."/>
            <person name="Minakuchi Y."/>
            <person name="Abe K."/>
            <person name="Yokota A."/>
            <person name="Yabe S."/>
        </authorList>
    </citation>
    <scope>NUCLEOTIDE SEQUENCE [LARGE SCALE GENOMIC DNA]</scope>
    <source>
        <strain evidence="3">Uno16</strain>
    </source>
</reference>
<feature type="transmembrane region" description="Helical" evidence="1">
    <location>
        <begin position="31"/>
        <end position="53"/>
    </location>
</feature>
<protein>
    <recommendedName>
        <fullName evidence="4">NnrS family protein</fullName>
    </recommendedName>
</protein>
<evidence type="ECO:0008006" key="4">
    <source>
        <dbReference type="Google" id="ProtNLM"/>
    </source>
</evidence>
<dbReference type="InterPro" id="IPR036927">
    <property type="entry name" value="Cyt_c_oxase-like_su1_sf"/>
</dbReference>
<dbReference type="Proteomes" id="UP000287171">
    <property type="component" value="Unassembled WGS sequence"/>
</dbReference>
<feature type="transmembrane region" description="Helical" evidence="1">
    <location>
        <begin position="212"/>
        <end position="229"/>
    </location>
</feature>
<dbReference type="AlphaFoldDB" id="A0A402BF02"/>
<feature type="transmembrane region" description="Helical" evidence="1">
    <location>
        <begin position="332"/>
        <end position="353"/>
    </location>
</feature>
<evidence type="ECO:0000313" key="2">
    <source>
        <dbReference type="EMBL" id="GCE29909.1"/>
    </source>
</evidence>
<dbReference type="OrthoDB" id="108119at2"/>
<proteinExistence type="predicted"/>
<evidence type="ECO:0000256" key="1">
    <source>
        <dbReference type="SAM" id="Phobius"/>
    </source>
</evidence>
<keyword evidence="1" id="KW-1133">Transmembrane helix</keyword>
<feature type="transmembrane region" description="Helical" evidence="1">
    <location>
        <begin position="373"/>
        <end position="391"/>
    </location>
</feature>
<gene>
    <name evidence="2" type="ORF">KDA_53930</name>
</gene>
<feature type="transmembrane region" description="Helical" evidence="1">
    <location>
        <begin position="250"/>
        <end position="271"/>
    </location>
</feature>
<keyword evidence="1" id="KW-0472">Membrane</keyword>
<organism evidence="2 3">
    <name type="scientific">Dictyobacter alpinus</name>
    <dbReference type="NCBI Taxonomy" id="2014873"/>
    <lineage>
        <taxon>Bacteria</taxon>
        <taxon>Bacillati</taxon>
        <taxon>Chloroflexota</taxon>
        <taxon>Ktedonobacteria</taxon>
        <taxon>Ktedonobacterales</taxon>
        <taxon>Dictyobacteraceae</taxon>
        <taxon>Dictyobacter</taxon>
    </lineage>
</organism>
<feature type="transmembrane region" description="Helical" evidence="1">
    <location>
        <begin position="169"/>
        <end position="192"/>
    </location>
</feature>
<feature type="transmembrane region" description="Helical" evidence="1">
    <location>
        <begin position="73"/>
        <end position="90"/>
    </location>
</feature>
<name>A0A402BF02_9CHLR</name>